<dbReference type="InterPro" id="IPR002182">
    <property type="entry name" value="NB-ARC"/>
</dbReference>
<dbReference type="Gene3D" id="1.25.40.10">
    <property type="entry name" value="Tetratricopeptide repeat domain"/>
    <property type="match status" value="2"/>
</dbReference>
<evidence type="ECO:0000259" key="8">
    <source>
        <dbReference type="PROSITE" id="PS51755"/>
    </source>
</evidence>
<evidence type="ECO:0000256" key="4">
    <source>
        <dbReference type="ARBA" id="ARBA00023125"/>
    </source>
</evidence>
<dbReference type="GO" id="GO:0043531">
    <property type="term" value="F:ADP binding"/>
    <property type="evidence" value="ECO:0007669"/>
    <property type="project" value="InterPro"/>
</dbReference>
<protein>
    <submittedName>
        <fullName evidence="9">AfsR family transcriptional regulator</fullName>
    </submittedName>
</protein>
<dbReference type="Gene3D" id="3.40.50.300">
    <property type="entry name" value="P-loop containing nucleotide triphosphate hydrolases"/>
    <property type="match status" value="1"/>
</dbReference>
<feature type="compositionally biased region" description="Low complexity" evidence="7">
    <location>
        <begin position="285"/>
        <end position="306"/>
    </location>
</feature>
<feature type="DNA-binding region" description="OmpR/PhoB-type" evidence="6">
    <location>
        <begin position="1"/>
        <end position="98"/>
    </location>
</feature>
<dbReference type="CDD" id="cd15831">
    <property type="entry name" value="BTAD"/>
    <property type="match status" value="1"/>
</dbReference>
<keyword evidence="3" id="KW-0805">Transcription regulation</keyword>
<keyword evidence="2" id="KW-0902">Two-component regulatory system</keyword>
<dbReference type="Proteomes" id="UP000217676">
    <property type="component" value="Chromosome"/>
</dbReference>
<dbReference type="Pfam" id="PF00931">
    <property type="entry name" value="NB-ARC"/>
    <property type="match status" value="1"/>
</dbReference>
<evidence type="ECO:0000256" key="2">
    <source>
        <dbReference type="ARBA" id="ARBA00023012"/>
    </source>
</evidence>
<evidence type="ECO:0000256" key="3">
    <source>
        <dbReference type="ARBA" id="ARBA00023015"/>
    </source>
</evidence>
<organism evidence="9 10">
    <name type="scientific">Streptomyces laurentii</name>
    <dbReference type="NCBI Taxonomy" id="39478"/>
    <lineage>
        <taxon>Bacteria</taxon>
        <taxon>Bacillati</taxon>
        <taxon>Actinomycetota</taxon>
        <taxon>Actinomycetes</taxon>
        <taxon>Kitasatosporales</taxon>
        <taxon>Streptomycetaceae</taxon>
        <taxon>Streptomyces</taxon>
    </lineage>
</organism>
<gene>
    <name evidence="9" type="ORF">SLA_7453</name>
</gene>
<dbReference type="SUPFAM" id="SSF48452">
    <property type="entry name" value="TPR-like"/>
    <property type="match status" value="3"/>
</dbReference>
<dbReference type="PROSITE" id="PS51755">
    <property type="entry name" value="OMPR_PHOB"/>
    <property type="match status" value="1"/>
</dbReference>
<dbReference type="Pfam" id="PF03704">
    <property type="entry name" value="BTAD"/>
    <property type="match status" value="1"/>
</dbReference>
<dbReference type="InterPro" id="IPR016032">
    <property type="entry name" value="Sig_transdc_resp-reg_C-effctor"/>
</dbReference>
<dbReference type="GO" id="GO:0000160">
    <property type="term" value="P:phosphorelay signal transduction system"/>
    <property type="evidence" value="ECO:0007669"/>
    <property type="project" value="UniProtKB-KW"/>
</dbReference>
<dbReference type="Pfam" id="PF13424">
    <property type="entry name" value="TPR_12"/>
    <property type="match status" value="1"/>
</dbReference>
<dbReference type="PANTHER" id="PTHR35807:SF1">
    <property type="entry name" value="TRANSCRIPTIONAL REGULATOR REDD"/>
    <property type="match status" value="1"/>
</dbReference>
<dbReference type="PANTHER" id="PTHR35807">
    <property type="entry name" value="TRANSCRIPTIONAL REGULATOR REDD-RELATED"/>
    <property type="match status" value="1"/>
</dbReference>
<dbReference type="GO" id="GO:0006355">
    <property type="term" value="P:regulation of DNA-templated transcription"/>
    <property type="evidence" value="ECO:0007669"/>
    <property type="project" value="InterPro"/>
</dbReference>
<dbReference type="InterPro" id="IPR011990">
    <property type="entry name" value="TPR-like_helical_dom_sf"/>
</dbReference>
<feature type="domain" description="OmpR/PhoB-type" evidence="8">
    <location>
        <begin position="1"/>
        <end position="98"/>
    </location>
</feature>
<keyword evidence="4 6" id="KW-0238">DNA-binding</keyword>
<evidence type="ECO:0000313" key="10">
    <source>
        <dbReference type="Proteomes" id="UP000217676"/>
    </source>
</evidence>
<evidence type="ECO:0000256" key="6">
    <source>
        <dbReference type="PROSITE-ProRule" id="PRU01091"/>
    </source>
</evidence>
<keyword evidence="5" id="KW-0804">Transcription</keyword>
<dbReference type="Pfam" id="PF00486">
    <property type="entry name" value="Trans_reg_C"/>
    <property type="match status" value="1"/>
</dbReference>
<evidence type="ECO:0000256" key="7">
    <source>
        <dbReference type="SAM" id="MobiDB-lite"/>
    </source>
</evidence>
<dbReference type="PRINTS" id="PR00364">
    <property type="entry name" value="DISEASERSIST"/>
</dbReference>
<dbReference type="SMART" id="SM00862">
    <property type="entry name" value="Trans_reg_C"/>
    <property type="match status" value="1"/>
</dbReference>
<dbReference type="SMART" id="SM00028">
    <property type="entry name" value="TPR"/>
    <property type="match status" value="4"/>
</dbReference>
<sequence length="1018" mass="108006">MGGTIWFSVLGAVSVHRGETPITIGSPQQQALLTALLLRSGRVASTHELIASVWGEEPPGSALASLRTYVWRLRQLLEEDPAAPRLLLSQPDGYRMVAPPLSVDLHRAERLAADAGRARAGGDDEACGRLLNEALDLWQGAPLAGVPGPYAEQQRARFTELRLGLEEERFAHELRAGRYGAVIPDLTVFTQEYPLQERPYGFLMRALYASGRQADALAVYTRARRVLAEELGVDPGPELTALHERILAGDPLLDVSVRGTAPASAAPEAPHDPGIPEDPQPSPAPGTAGPDSGPAPASDPESAAPALTRPAQLPADAFDFIGRAEQVEELSAVLTAPERISLPVVSISGMGGLGKTTLALRVAHRIKHEFPDGQLYVDLRGSGLEPADPSAVLGSMLAALGVPPHALPSMTDDRARLLRTLLDGRRMLLLLDNARDPAQVGPLLPGSAGCAVIVTSRTRLVGIPSAVTAVALEVFAADEAIGLLTAIVGAERVAAEPAAATELVTACGHLPLAVRIVAARLAARPRWQIETMTRRLADERGRIGELRAGDLAVAATFELGYRQLPQDQACAFQLLAPVARPTIGLGVAAAALGLDPYDTEEILESLVDAAMLEAPQPGRYRYHDLVWAFALQLGVPPGDGGAEAGIPVLPPLLDHLLAAGRAAFQCMVPGNPEGIFLTPGTVPGPHFAGLAEARAWVTAEFECLTNAVMLAARSPAGADPRILRVAADLLIALTPFGKDIPYRQLAGAAQALAETAALRGDDHVAGRARFVCGNAALQSARLAEAELFTRLAAEACERVGDRVILRQTLNDRGLIAQFQHRYEDAVHCYDQAIELARRLGHRSGELVTRLNAAQARLRGGRAEEALVACAEALAALREVEDHHGAAYALYVQGMALHELGRYDEAVASHAQCLDLCAAWQIRGQESQARFRLAETLRITGRREGAVKEASRALVLCEQRGAERDQGLALLVLGRTLADLGATEAATARARQAHALFTRLGLPDADHAAALLDALGEPR</sequence>
<dbReference type="KEGG" id="slau:SLA_7453"/>
<accession>A0A169PR47</accession>
<evidence type="ECO:0000313" key="9">
    <source>
        <dbReference type="EMBL" id="BAU88318.1"/>
    </source>
</evidence>
<reference evidence="9 10" key="1">
    <citation type="journal article" date="2016" name="Genome Announc.">
        <title>Complete Genome Sequence of Thiostrepton-Producing Streptomyces laurentii ATCC 31255.</title>
        <authorList>
            <person name="Doi K."/>
            <person name="Fujino Y."/>
            <person name="Nagayoshi Y."/>
            <person name="Ohshima T."/>
            <person name="Ogata S."/>
        </authorList>
    </citation>
    <scope>NUCLEOTIDE SEQUENCE [LARGE SCALE GENOMIC DNA]</scope>
    <source>
        <strain evidence="9 10">ATCC 31255</strain>
    </source>
</reference>
<dbReference type="InterPro" id="IPR036388">
    <property type="entry name" value="WH-like_DNA-bd_sf"/>
</dbReference>
<dbReference type="SUPFAM" id="SSF52540">
    <property type="entry name" value="P-loop containing nucleoside triphosphate hydrolases"/>
    <property type="match status" value="1"/>
</dbReference>
<dbReference type="InterPro" id="IPR019734">
    <property type="entry name" value="TPR_rpt"/>
</dbReference>
<dbReference type="InterPro" id="IPR005158">
    <property type="entry name" value="BTAD"/>
</dbReference>
<dbReference type="GO" id="GO:0003677">
    <property type="term" value="F:DNA binding"/>
    <property type="evidence" value="ECO:0007669"/>
    <property type="project" value="UniProtKB-UniRule"/>
</dbReference>
<feature type="region of interest" description="Disordered" evidence="7">
    <location>
        <begin position="260"/>
        <end position="306"/>
    </location>
</feature>
<dbReference type="InterPro" id="IPR051677">
    <property type="entry name" value="AfsR-DnrI-RedD_regulator"/>
</dbReference>
<name>A0A169PR47_STRLU</name>
<dbReference type="InterPro" id="IPR001867">
    <property type="entry name" value="OmpR/PhoB-type_DNA-bd"/>
</dbReference>
<comment type="similarity">
    <text evidence="1">Belongs to the AfsR/DnrI/RedD regulatory family.</text>
</comment>
<evidence type="ECO:0000256" key="1">
    <source>
        <dbReference type="ARBA" id="ARBA00005820"/>
    </source>
</evidence>
<dbReference type="InterPro" id="IPR027417">
    <property type="entry name" value="P-loop_NTPase"/>
</dbReference>
<dbReference type="EMBL" id="AP017424">
    <property type="protein sequence ID" value="BAU88318.1"/>
    <property type="molecule type" value="Genomic_DNA"/>
</dbReference>
<dbReference type="SUPFAM" id="SSF46894">
    <property type="entry name" value="C-terminal effector domain of the bipartite response regulators"/>
    <property type="match status" value="1"/>
</dbReference>
<evidence type="ECO:0000256" key="5">
    <source>
        <dbReference type="ARBA" id="ARBA00023163"/>
    </source>
</evidence>
<dbReference type="AlphaFoldDB" id="A0A169PR47"/>
<dbReference type="Gene3D" id="1.10.10.10">
    <property type="entry name" value="Winged helix-like DNA-binding domain superfamily/Winged helix DNA-binding domain"/>
    <property type="match status" value="1"/>
</dbReference>
<proteinExistence type="inferred from homology"/>
<keyword evidence="10" id="KW-1185">Reference proteome</keyword>
<dbReference type="SMART" id="SM01043">
    <property type="entry name" value="BTAD"/>
    <property type="match status" value="1"/>
</dbReference>